<accession>A0A5C7FTR7</accession>
<reference evidence="3 4" key="1">
    <citation type="submission" date="2019-08" db="EMBL/GenBank/DDBJ databases">
        <title>Lewinella sp. strain SSH13 Genome sequencing and assembly.</title>
        <authorList>
            <person name="Kim I."/>
        </authorList>
    </citation>
    <scope>NUCLEOTIDE SEQUENCE [LARGE SCALE GENOMIC DNA]</scope>
    <source>
        <strain evidence="3 4">SSH13</strain>
    </source>
</reference>
<comment type="similarity">
    <text evidence="1">Belongs to the cycloisomerase 2 family.</text>
</comment>
<keyword evidence="2" id="KW-0119">Carbohydrate metabolism</keyword>
<dbReference type="RefSeq" id="WP_147930490.1">
    <property type="nucleotide sequence ID" value="NZ_VOXD01000012.1"/>
</dbReference>
<dbReference type="AlphaFoldDB" id="A0A5C7FTR7"/>
<dbReference type="InterPro" id="IPR019405">
    <property type="entry name" value="Lactonase_7-beta_prop"/>
</dbReference>
<keyword evidence="2" id="KW-0313">Glucose metabolism</keyword>
<organism evidence="3 4">
    <name type="scientific">Neolewinella aurantiaca</name>
    <dbReference type="NCBI Taxonomy" id="2602767"/>
    <lineage>
        <taxon>Bacteria</taxon>
        <taxon>Pseudomonadati</taxon>
        <taxon>Bacteroidota</taxon>
        <taxon>Saprospiria</taxon>
        <taxon>Saprospirales</taxon>
        <taxon>Lewinellaceae</taxon>
        <taxon>Neolewinella</taxon>
    </lineage>
</organism>
<comment type="caution">
    <text evidence="3">The sequence shown here is derived from an EMBL/GenBank/DDBJ whole genome shotgun (WGS) entry which is preliminary data.</text>
</comment>
<sequence length="348" mass="38477">MLIIGGYTERMDEDTPGKARGISVYDFFPSEGRIQFLGFTPAKNPSYVITDRKRSVVYAALENDQGEGAGVSAHKVNRSKQGKVWFDDLGKVDLPGDGPCHLSFAKNTVLVSSYGSGHLHVIRREEDGSLGEIIQTIALSSEDTDRGPHAHCTAYHEAREQVFLCDKGDDKLKVFDRAEDGTLTERPELALDFQEHQGPRHITLHPDGQLAVVNAELIGHVHLIDLSGEKPLRANRMNYLPERVLDEASGAAIRLSTNGKMIYTSDRTYSVVTALRIDEKAKKIVLRDTYPSGGESPRDLNLSPSGEWLLTANTADHTVGVFRVDPRGALTHYHTFKKVPSPTCFAWL</sequence>
<dbReference type="Gene3D" id="2.130.10.10">
    <property type="entry name" value="YVTN repeat-like/Quinoprotein amine dehydrogenase"/>
    <property type="match status" value="1"/>
</dbReference>
<dbReference type="GO" id="GO:0006006">
    <property type="term" value="P:glucose metabolic process"/>
    <property type="evidence" value="ECO:0007669"/>
    <property type="project" value="UniProtKB-KW"/>
</dbReference>
<dbReference type="InterPro" id="IPR015943">
    <property type="entry name" value="WD40/YVTN_repeat-like_dom_sf"/>
</dbReference>
<evidence type="ECO:0000256" key="2">
    <source>
        <dbReference type="ARBA" id="ARBA00022526"/>
    </source>
</evidence>
<keyword evidence="4" id="KW-1185">Reference proteome</keyword>
<dbReference type="PANTHER" id="PTHR30344">
    <property type="entry name" value="6-PHOSPHOGLUCONOLACTONASE-RELATED"/>
    <property type="match status" value="1"/>
</dbReference>
<evidence type="ECO:0000256" key="1">
    <source>
        <dbReference type="ARBA" id="ARBA00005564"/>
    </source>
</evidence>
<dbReference type="GO" id="GO:0017057">
    <property type="term" value="F:6-phosphogluconolactonase activity"/>
    <property type="evidence" value="ECO:0007669"/>
    <property type="project" value="TreeGrafter"/>
</dbReference>
<protein>
    <submittedName>
        <fullName evidence="3">Lactonase family protein</fullName>
    </submittedName>
</protein>
<gene>
    <name evidence="3" type="ORF">FUA23_09425</name>
</gene>
<dbReference type="OrthoDB" id="9790815at2"/>
<dbReference type="Pfam" id="PF10282">
    <property type="entry name" value="Lactonase"/>
    <property type="match status" value="1"/>
</dbReference>
<evidence type="ECO:0000313" key="4">
    <source>
        <dbReference type="Proteomes" id="UP000321907"/>
    </source>
</evidence>
<proteinExistence type="inferred from homology"/>
<dbReference type="SUPFAM" id="SSF50974">
    <property type="entry name" value="Nitrous oxide reductase, N-terminal domain"/>
    <property type="match status" value="1"/>
</dbReference>
<evidence type="ECO:0000313" key="3">
    <source>
        <dbReference type="EMBL" id="TXF89660.1"/>
    </source>
</evidence>
<dbReference type="InterPro" id="IPR011045">
    <property type="entry name" value="N2O_reductase_N"/>
</dbReference>
<dbReference type="PANTHER" id="PTHR30344:SF1">
    <property type="entry name" value="6-PHOSPHOGLUCONOLACTONASE"/>
    <property type="match status" value="1"/>
</dbReference>
<dbReference type="InterPro" id="IPR050282">
    <property type="entry name" value="Cycloisomerase_2"/>
</dbReference>
<name>A0A5C7FTR7_9BACT</name>
<dbReference type="Proteomes" id="UP000321907">
    <property type="component" value="Unassembled WGS sequence"/>
</dbReference>
<dbReference type="EMBL" id="VOXD01000012">
    <property type="protein sequence ID" value="TXF89660.1"/>
    <property type="molecule type" value="Genomic_DNA"/>
</dbReference>